<keyword evidence="1" id="KW-0496">Mitochondrion</keyword>
<evidence type="ECO:0000313" key="1">
    <source>
        <dbReference type="EMBL" id="ART30381.1"/>
    </source>
</evidence>
<accession>A0A1Y0AZ04</accession>
<dbReference type="EMBL" id="KY774314">
    <property type="protein sequence ID" value="ART30381.1"/>
    <property type="molecule type" value="Genomic_DNA"/>
</dbReference>
<organism evidence="1">
    <name type="scientific">Utricularia reniformis</name>
    <dbReference type="NCBI Taxonomy" id="192314"/>
    <lineage>
        <taxon>Eukaryota</taxon>
        <taxon>Viridiplantae</taxon>
        <taxon>Streptophyta</taxon>
        <taxon>Embryophyta</taxon>
        <taxon>Tracheophyta</taxon>
        <taxon>Spermatophyta</taxon>
        <taxon>Magnoliopsida</taxon>
        <taxon>eudicotyledons</taxon>
        <taxon>Gunneridae</taxon>
        <taxon>Pentapetalae</taxon>
        <taxon>asterids</taxon>
        <taxon>lamiids</taxon>
        <taxon>Lamiales</taxon>
        <taxon>Lentibulariaceae</taxon>
        <taxon>Utricularia</taxon>
    </lineage>
</organism>
<dbReference type="AlphaFoldDB" id="A0A1Y0AZ04"/>
<gene>
    <name evidence="1" type="ORF">AEK19_MT1444</name>
</gene>
<sequence>MKRVKKLHSIFYCSASQRKVNSASEGPFMSTYRGYLHYMDHYGTHRSM</sequence>
<geneLocation type="mitochondrion" evidence="1"/>
<proteinExistence type="predicted"/>
<reference evidence="1" key="1">
    <citation type="submission" date="2017-03" db="EMBL/GenBank/DDBJ databases">
        <title>The mitochondrial genome of the carnivorous plant Utricularia reniformis (Lentibulariaceae): structure, comparative analysis and evolutionary landmarks.</title>
        <authorList>
            <person name="Silva S.R."/>
            <person name="Alvarenga D.O."/>
            <person name="Michael T.P."/>
            <person name="Miranda V.F.O."/>
            <person name="Varani A.M."/>
        </authorList>
    </citation>
    <scope>NUCLEOTIDE SEQUENCE</scope>
</reference>
<name>A0A1Y0AZ04_9LAMI</name>
<protein>
    <submittedName>
        <fullName evidence="1">Uncharacterized protein</fullName>
    </submittedName>
</protein>